<comment type="subcellular location">
    <subcellularLocation>
        <location evidence="1">Cell inner membrane</location>
        <topology evidence="1">Multi-pass membrane protein</topology>
    </subcellularLocation>
</comment>
<organism evidence="10 11">
    <name type="scientific">Hansschlegelia quercus</name>
    <dbReference type="NCBI Taxonomy" id="2528245"/>
    <lineage>
        <taxon>Bacteria</taxon>
        <taxon>Pseudomonadati</taxon>
        <taxon>Pseudomonadota</taxon>
        <taxon>Alphaproteobacteria</taxon>
        <taxon>Hyphomicrobiales</taxon>
        <taxon>Methylopilaceae</taxon>
        <taxon>Hansschlegelia</taxon>
    </lineage>
</organism>
<dbReference type="Proteomes" id="UP000291613">
    <property type="component" value="Unassembled WGS sequence"/>
</dbReference>
<dbReference type="RefSeq" id="WP_131001232.1">
    <property type="nucleotide sequence ID" value="NZ_JBHSZR010000002.1"/>
</dbReference>
<dbReference type="Gene3D" id="1.10.287.950">
    <property type="entry name" value="Methyl-accepting chemotaxis protein"/>
    <property type="match status" value="1"/>
</dbReference>
<evidence type="ECO:0000313" key="10">
    <source>
        <dbReference type="EMBL" id="TBN54980.1"/>
    </source>
</evidence>
<feature type="domain" description="Methyl-accepting transducer" evidence="7">
    <location>
        <begin position="306"/>
        <end position="542"/>
    </location>
</feature>
<keyword evidence="2" id="KW-1003">Cell membrane</keyword>
<name>A0A4Q9GS54_9HYPH</name>
<evidence type="ECO:0000256" key="4">
    <source>
        <dbReference type="ARBA" id="ARBA00029447"/>
    </source>
</evidence>
<dbReference type="SUPFAM" id="SSF58104">
    <property type="entry name" value="Methyl-accepting chemotaxis protein (MCP) signaling domain"/>
    <property type="match status" value="1"/>
</dbReference>
<comment type="caution">
    <text evidence="10">The sequence shown here is derived from an EMBL/GenBank/DDBJ whole genome shotgun (WGS) entry which is preliminary data.</text>
</comment>
<feature type="transmembrane region" description="Helical" evidence="6">
    <location>
        <begin position="12"/>
        <end position="34"/>
    </location>
</feature>
<feature type="domain" description="HAMP" evidence="9">
    <location>
        <begin position="212"/>
        <end position="265"/>
    </location>
</feature>
<keyword evidence="11" id="KW-1185">Reference proteome</keyword>
<dbReference type="InterPro" id="IPR047347">
    <property type="entry name" value="YvaQ-like_sensor"/>
</dbReference>
<evidence type="ECO:0000256" key="1">
    <source>
        <dbReference type="ARBA" id="ARBA00004429"/>
    </source>
</evidence>
<dbReference type="EMBL" id="SIUB01000001">
    <property type="protein sequence ID" value="TBN54980.1"/>
    <property type="molecule type" value="Genomic_DNA"/>
</dbReference>
<dbReference type="InterPro" id="IPR003660">
    <property type="entry name" value="HAMP_dom"/>
</dbReference>
<evidence type="ECO:0000259" key="9">
    <source>
        <dbReference type="PROSITE" id="PS50885"/>
    </source>
</evidence>
<dbReference type="SUPFAM" id="SSF158472">
    <property type="entry name" value="HAMP domain-like"/>
    <property type="match status" value="1"/>
</dbReference>
<keyword evidence="2" id="KW-0997">Cell inner membrane</keyword>
<reference evidence="10 11" key="1">
    <citation type="submission" date="2019-02" db="EMBL/GenBank/DDBJ databases">
        <title>Hansschlegelia quercus sp. nov., a novel methylotrophic bacterium from buds of oak (Quercus robur L.).</title>
        <authorList>
            <person name="Agafonova N.V."/>
            <person name="Kaparullina E.N."/>
            <person name="Grouzdev D.S."/>
            <person name="Doronina N.V."/>
        </authorList>
    </citation>
    <scope>NUCLEOTIDE SEQUENCE [LARGE SCALE GENOMIC DNA]</scope>
    <source>
        <strain evidence="10 11">Dub</strain>
    </source>
</reference>
<dbReference type="InterPro" id="IPR004090">
    <property type="entry name" value="Chemotax_Me-accpt_rcpt"/>
</dbReference>
<dbReference type="GO" id="GO:0007165">
    <property type="term" value="P:signal transduction"/>
    <property type="evidence" value="ECO:0007669"/>
    <property type="project" value="UniProtKB-KW"/>
</dbReference>
<dbReference type="InterPro" id="IPR004089">
    <property type="entry name" value="MCPsignal_dom"/>
</dbReference>
<dbReference type="PROSITE" id="PS50192">
    <property type="entry name" value="T_SNARE"/>
    <property type="match status" value="1"/>
</dbReference>
<dbReference type="Pfam" id="PF00672">
    <property type="entry name" value="HAMP"/>
    <property type="match status" value="1"/>
</dbReference>
<dbReference type="SMART" id="SM00283">
    <property type="entry name" value="MA"/>
    <property type="match status" value="1"/>
</dbReference>
<proteinExistence type="inferred from homology"/>
<evidence type="ECO:0000259" key="7">
    <source>
        <dbReference type="PROSITE" id="PS50111"/>
    </source>
</evidence>
<keyword evidence="6" id="KW-0472">Membrane</keyword>
<dbReference type="OrthoDB" id="9814202at2"/>
<dbReference type="InterPro" id="IPR024478">
    <property type="entry name" value="HlyB_4HB_MCP"/>
</dbReference>
<evidence type="ECO:0000256" key="3">
    <source>
        <dbReference type="ARBA" id="ARBA00023224"/>
    </source>
</evidence>
<evidence type="ECO:0000256" key="6">
    <source>
        <dbReference type="SAM" id="Phobius"/>
    </source>
</evidence>
<evidence type="ECO:0000256" key="2">
    <source>
        <dbReference type="ARBA" id="ARBA00022519"/>
    </source>
</evidence>
<dbReference type="PRINTS" id="PR00260">
    <property type="entry name" value="CHEMTRNSDUCR"/>
</dbReference>
<evidence type="ECO:0000313" key="11">
    <source>
        <dbReference type="Proteomes" id="UP000291613"/>
    </source>
</evidence>
<dbReference type="GO" id="GO:0006935">
    <property type="term" value="P:chemotaxis"/>
    <property type="evidence" value="ECO:0007669"/>
    <property type="project" value="InterPro"/>
</dbReference>
<gene>
    <name evidence="10" type="ORF">EYR15_02190</name>
</gene>
<sequence>MRRFDVSIGKKLIAGFTILLIALLGVGAGGYYGASMLSESLRVFGDDTLPSVRYASVLRGDVIDVRVSVVNHLLYVEPAHMAAEEKSLSEKTEKVETTLAAYSGVISLPGEQELYDSLVKEWTAYKAAVPAVLSASRSGRKDEALELNTSTIRPHIKAAAVAAEALVKLNDDAADAAFAESERTSGTLKNTLIALSAAAGLCAIAIAVLIIRGVNKDIASIVDPMRRLASGDLSAEVPHQGARTEIGLIADNVEIFKNGLVRMRQLEEETALARLAAEEQRKKGMRDMADGFEQAVSGIISIVTSASTELEATARSMSATAQETAAQSTTVAAAAEEAAANVQTVAAAAEELGSSVSEIRRQVSGSASLATSAVSQADNTAAVVQDLADAATKIGDVVAMISTIAGQTNLLALNATIEAARAGEAGKGFAVVAAEVKDLASQTAKATEEISSQIARIQGSTNQAVGAISGITDRIKEINAVASQISAAVEQQGAATDEIVRNVSQAAMGAGEVTSNITGVSRAADETGAAATQVLGAASELSRQSSSLNAEVNRFLSTVRAA</sequence>
<dbReference type="SMART" id="SM00304">
    <property type="entry name" value="HAMP"/>
    <property type="match status" value="1"/>
</dbReference>
<dbReference type="CDD" id="cd19411">
    <property type="entry name" value="MCP2201-like_sensor"/>
    <property type="match status" value="1"/>
</dbReference>
<dbReference type="PROSITE" id="PS50111">
    <property type="entry name" value="CHEMOTAXIS_TRANSDUC_2"/>
    <property type="match status" value="1"/>
</dbReference>
<keyword evidence="3 5" id="KW-0807">Transducer</keyword>
<accession>A0A4Q9GS54</accession>
<evidence type="ECO:0000256" key="5">
    <source>
        <dbReference type="PROSITE-ProRule" id="PRU00284"/>
    </source>
</evidence>
<dbReference type="PANTHER" id="PTHR32089">
    <property type="entry name" value="METHYL-ACCEPTING CHEMOTAXIS PROTEIN MCPB"/>
    <property type="match status" value="1"/>
</dbReference>
<protein>
    <submittedName>
        <fullName evidence="10">Methyl-accepting chemotaxis protein</fullName>
    </submittedName>
</protein>
<dbReference type="AlphaFoldDB" id="A0A4Q9GS54"/>
<dbReference type="Pfam" id="PF12729">
    <property type="entry name" value="4HB_MCP_1"/>
    <property type="match status" value="1"/>
</dbReference>
<dbReference type="GO" id="GO:0005886">
    <property type="term" value="C:plasma membrane"/>
    <property type="evidence" value="ECO:0007669"/>
    <property type="project" value="UniProtKB-SubCell"/>
</dbReference>
<feature type="domain" description="T-SNARE coiled-coil homology" evidence="8">
    <location>
        <begin position="458"/>
        <end position="520"/>
    </location>
</feature>
<keyword evidence="6" id="KW-0812">Transmembrane</keyword>
<comment type="similarity">
    <text evidence="4">Belongs to the methyl-accepting chemotaxis (MCP) protein family.</text>
</comment>
<dbReference type="GO" id="GO:0004888">
    <property type="term" value="F:transmembrane signaling receptor activity"/>
    <property type="evidence" value="ECO:0007669"/>
    <property type="project" value="InterPro"/>
</dbReference>
<evidence type="ECO:0000259" key="8">
    <source>
        <dbReference type="PROSITE" id="PS50192"/>
    </source>
</evidence>
<dbReference type="Pfam" id="PF00015">
    <property type="entry name" value="MCPsignal"/>
    <property type="match status" value="1"/>
</dbReference>
<dbReference type="PROSITE" id="PS50885">
    <property type="entry name" value="HAMP"/>
    <property type="match status" value="1"/>
</dbReference>
<dbReference type="InterPro" id="IPR000727">
    <property type="entry name" value="T_SNARE_dom"/>
</dbReference>
<dbReference type="Gene3D" id="6.10.340.10">
    <property type="match status" value="1"/>
</dbReference>
<keyword evidence="6" id="KW-1133">Transmembrane helix</keyword>
<dbReference type="PANTHER" id="PTHR32089:SF112">
    <property type="entry name" value="LYSOZYME-LIKE PROTEIN-RELATED"/>
    <property type="match status" value="1"/>
</dbReference>